<dbReference type="PANTHER" id="PTHR15131:SF3">
    <property type="entry name" value="SNRNA-ACTIVATING PROTEIN COMPLEX SUBUNIT 1"/>
    <property type="match status" value="1"/>
</dbReference>
<dbReference type="InterPro" id="IPR017451">
    <property type="entry name" value="F-box-assoc_interact_dom"/>
</dbReference>
<dbReference type="Pfam" id="PF07734">
    <property type="entry name" value="FBA_1"/>
    <property type="match status" value="1"/>
</dbReference>
<dbReference type="InterPro" id="IPR011043">
    <property type="entry name" value="Gal_Oxase/kelch_b-propeller"/>
</dbReference>
<gene>
    <name evidence="2" type="ORF">DY000_02056070</name>
</gene>
<feature type="domain" description="F-box associated beta-propeller type 1" evidence="1">
    <location>
        <begin position="61"/>
        <end position="239"/>
    </location>
</feature>
<dbReference type="Pfam" id="PF09808">
    <property type="entry name" value="SNAPC1"/>
    <property type="match status" value="1"/>
</dbReference>
<proteinExistence type="predicted"/>
<reference evidence="2 3" key="1">
    <citation type="journal article" date="2020" name="BMC Genomics">
        <title>Intraspecific diversification of the crop wild relative Brassica cretica Lam. using demographic model selection.</title>
        <authorList>
            <person name="Kioukis A."/>
            <person name="Michalopoulou V.A."/>
            <person name="Briers L."/>
            <person name="Pirintsos S."/>
            <person name="Studholme D.J."/>
            <person name="Pavlidis P."/>
            <person name="Sarris P.F."/>
        </authorList>
    </citation>
    <scope>NUCLEOTIDE SEQUENCE [LARGE SCALE GENOMIC DNA]</scope>
    <source>
        <strain evidence="3">cv. PFS-1207/04</strain>
    </source>
</reference>
<evidence type="ECO:0000313" key="2">
    <source>
        <dbReference type="EMBL" id="KAF3496757.1"/>
    </source>
</evidence>
<accession>A0ABQ7AG90</accession>
<dbReference type="InterPro" id="IPR006527">
    <property type="entry name" value="F-box-assoc_dom_typ1"/>
</dbReference>
<dbReference type="NCBIfam" id="TIGR01640">
    <property type="entry name" value="F_box_assoc_1"/>
    <property type="match status" value="1"/>
</dbReference>
<sequence length="419" mass="48680">MAKYDECIKDCDKAVEKVYGEDGKKVSKDCNEFFNEQKYHDAVKHHTAEKKSKRLKANSNHLMNSEIDLQKMEHFIQISAFMQSRSKRAVSRISEVLVCDGLLLCVTVTRDEYSQRLMLWNPYLGQTRWIQARRSYDRSDVYALGYDKSTNRNHKILMYCYGYKEDECEIYDVKSDSWRTLDLKLHWGWGEEYFHVSASLKGNTYFLDRDGHDEMFTGFLVCFDFTTERFGELLPLPCPISGMGIWVTTKTEPNKLLWSNFFKINLEAIPLLMFMCVSGTNLSVFKRDIHELIGEFVEGVLTSFADMKRVWLSRKFSYVYEALPSSNLVFFIQSLLAHAIGHMVCVDEDLEVFTVSVAFMRSNLSNPIEANDKGVEIATAVVKLMFDRKVFIFGAVDFDEACTTRGESRQSKQWVHYWS</sequence>
<comment type="caution">
    <text evidence="2">The sequence shown here is derived from an EMBL/GenBank/DDBJ whole genome shotgun (WGS) entry which is preliminary data.</text>
</comment>
<dbReference type="PANTHER" id="PTHR15131">
    <property type="entry name" value="SMALL NUCLEAR RNA ACTIVATING COMPLEX, POLYPEPTIDE 1"/>
    <property type="match status" value="1"/>
</dbReference>
<evidence type="ECO:0000313" key="3">
    <source>
        <dbReference type="Proteomes" id="UP000266723"/>
    </source>
</evidence>
<evidence type="ECO:0000259" key="1">
    <source>
        <dbReference type="Pfam" id="PF07734"/>
    </source>
</evidence>
<keyword evidence="3" id="KW-1185">Reference proteome</keyword>
<dbReference type="InterPro" id="IPR019188">
    <property type="entry name" value="SNAPC1"/>
</dbReference>
<dbReference type="EMBL" id="QGKV02002055">
    <property type="protein sequence ID" value="KAF3496757.1"/>
    <property type="molecule type" value="Genomic_DNA"/>
</dbReference>
<dbReference type="SUPFAM" id="SSF50965">
    <property type="entry name" value="Galactose oxidase, central domain"/>
    <property type="match status" value="1"/>
</dbReference>
<name>A0ABQ7AG90_BRACR</name>
<dbReference type="Proteomes" id="UP000266723">
    <property type="component" value="Unassembled WGS sequence"/>
</dbReference>
<protein>
    <recommendedName>
        <fullName evidence="1">F-box associated beta-propeller type 1 domain-containing protein</fullName>
    </recommendedName>
</protein>
<organism evidence="2 3">
    <name type="scientific">Brassica cretica</name>
    <name type="common">Mustard</name>
    <dbReference type="NCBI Taxonomy" id="69181"/>
    <lineage>
        <taxon>Eukaryota</taxon>
        <taxon>Viridiplantae</taxon>
        <taxon>Streptophyta</taxon>
        <taxon>Embryophyta</taxon>
        <taxon>Tracheophyta</taxon>
        <taxon>Spermatophyta</taxon>
        <taxon>Magnoliopsida</taxon>
        <taxon>eudicotyledons</taxon>
        <taxon>Gunneridae</taxon>
        <taxon>Pentapetalae</taxon>
        <taxon>rosids</taxon>
        <taxon>malvids</taxon>
        <taxon>Brassicales</taxon>
        <taxon>Brassicaceae</taxon>
        <taxon>Brassiceae</taxon>
        <taxon>Brassica</taxon>
    </lineage>
</organism>